<evidence type="ECO:0000256" key="2">
    <source>
        <dbReference type="ARBA" id="ARBA00023125"/>
    </source>
</evidence>
<keyword evidence="6" id="KW-1185">Reference proteome</keyword>
<dbReference type="Proteomes" id="UP000095546">
    <property type="component" value="Unassembled WGS sequence"/>
</dbReference>
<evidence type="ECO:0000313" key="5">
    <source>
        <dbReference type="EMBL" id="CUO07430.1"/>
    </source>
</evidence>
<evidence type="ECO:0000313" key="6">
    <source>
        <dbReference type="Proteomes" id="UP000095546"/>
    </source>
</evidence>
<keyword evidence="3" id="KW-0804">Transcription</keyword>
<feature type="domain" description="HTH hxlR-type" evidence="4">
    <location>
        <begin position="9"/>
        <end position="106"/>
    </location>
</feature>
<dbReference type="AlphaFoldDB" id="A0A174C699"/>
<dbReference type="PROSITE" id="PS51118">
    <property type="entry name" value="HTH_HXLR"/>
    <property type="match status" value="1"/>
</dbReference>
<dbReference type="Gene3D" id="1.10.10.10">
    <property type="entry name" value="Winged helix-like DNA-binding domain superfamily/Winged helix DNA-binding domain"/>
    <property type="match status" value="1"/>
</dbReference>
<proteinExistence type="predicted"/>
<dbReference type="InterPro" id="IPR002577">
    <property type="entry name" value="HTH_HxlR"/>
</dbReference>
<organism evidence="5 6">
    <name type="scientific">Mitsuokella jalaludinii</name>
    <dbReference type="NCBI Taxonomy" id="187979"/>
    <lineage>
        <taxon>Bacteria</taxon>
        <taxon>Bacillati</taxon>
        <taxon>Bacillota</taxon>
        <taxon>Negativicutes</taxon>
        <taxon>Selenomonadales</taxon>
        <taxon>Selenomonadaceae</taxon>
        <taxon>Mitsuokella</taxon>
    </lineage>
</organism>
<keyword evidence="1" id="KW-0805">Transcription regulation</keyword>
<dbReference type="PANTHER" id="PTHR33204">
    <property type="entry name" value="TRANSCRIPTIONAL REGULATOR, MARR FAMILY"/>
    <property type="match status" value="1"/>
</dbReference>
<dbReference type="InterPro" id="IPR036388">
    <property type="entry name" value="WH-like_DNA-bd_sf"/>
</dbReference>
<dbReference type="CDD" id="cd00090">
    <property type="entry name" value="HTH_ARSR"/>
    <property type="match status" value="1"/>
</dbReference>
<evidence type="ECO:0000256" key="1">
    <source>
        <dbReference type="ARBA" id="ARBA00023015"/>
    </source>
</evidence>
<evidence type="ECO:0000259" key="4">
    <source>
        <dbReference type="PROSITE" id="PS51118"/>
    </source>
</evidence>
<gene>
    <name evidence="5" type="primary">yybR_2</name>
    <name evidence="5" type="ORF">ERS852385_02066</name>
</gene>
<reference evidence="5 6" key="1">
    <citation type="submission" date="2015-09" db="EMBL/GenBank/DDBJ databases">
        <authorList>
            <consortium name="Pathogen Informatics"/>
        </authorList>
    </citation>
    <scope>NUCLEOTIDE SEQUENCE [LARGE SCALE GENOMIC DNA]</scope>
    <source>
        <strain evidence="5 6">2789STDY5608828</strain>
    </source>
</reference>
<sequence>MAKDLFGICPFVTSQKILQGKWAILVLHELSQGTRRFNELERELGITHATLSSQLKSLEREGIVSRTVYAEVPPRVEYSLTEIGRKFESVLASIEAWGYDYIDFLHANRPTAS</sequence>
<name>A0A174C699_9FIRM</name>
<dbReference type="InterPro" id="IPR036390">
    <property type="entry name" value="WH_DNA-bd_sf"/>
</dbReference>
<evidence type="ECO:0000256" key="3">
    <source>
        <dbReference type="ARBA" id="ARBA00023163"/>
    </source>
</evidence>
<dbReference type="OrthoDB" id="9791143at2"/>
<dbReference type="EMBL" id="CYYU01000025">
    <property type="protein sequence ID" value="CUO07430.1"/>
    <property type="molecule type" value="Genomic_DNA"/>
</dbReference>
<dbReference type="RefSeq" id="WP_055162828.1">
    <property type="nucleotide sequence ID" value="NZ_CABIWZ010000025.1"/>
</dbReference>
<accession>A0A174C699</accession>
<dbReference type="GO" id="GO:0003677">
    <property type="term" value="F:DNA binding"/>
    <property type="evidence" value="ECO:0007669"/>
    <property type="project" value="UniProtKB-KW"/>
</dbReference>
<dbReference type="GeneID" id="83710969"/>
<dbReference type="SUPFAM" id="SSF46785">
    <property type="entry name" value="Winged helix' DNA-binding domain"/>
    <property type="match status" value="1"/>
</dbReference>
<keyword evidence="2" id="KW-0238">DNA-binding</keyword>
<dbReference type="PANTHER" id="PTHR33204:SF37">
    <property type="entry name" value="HTH-TYPE TRANSCRIPTIONAL REGULATOR YODB"/>
    <property type="match status" value="1"/>
</dbReference>
<dbReference type="InterPro" id="IPR011991">
    <property type="entry name" value="ArsR-like_HTH"/>
</dbReference>
<protein>
    <submittedName>
        <fullName evidence="5">Uncharacterized HTH-type transcriptional regulator yybR</fullName>
    </submittedName>
</protein>
<dbReference type="Pfam" id="PF01638">
    <property type="entry name" value="HxlR"/>
    <property type="match status" value="1"/>
</dbReference>